<protein>
    <submittedName>
        <fullName evidence="2">Membrane protease subunit, stomatin/prohibitin family, contains C-terminal Zn-ribbon domain</fullName>
    </submittedName>
</protein>
<name>A0A1M7H7X7_RUMFL</name>
<keyword evidence="2" id="KW-0378">Hydrolase</keyword>
<dbReference type="Pfam" id="PF13421">
    <property type="entry name" value="Band_7_1"/>
    <property type="match status" value="1"/>
</dbReference>
<dbReference type="RefSeq" id="WP_072948560.1">
    <property type="nucleotide sequence ID" value="NZ_FRCT01000002.1"/>
</dbReference>
<dbReference type="PANTHER" id="PTHR37826">
    <property type="entry name" value="FLOTILLIN BAND_7_5 DOMAIN PROTEIN"/>
    <property type="match status" value="1"/>
</dbReference>
<dbReference type="AlphaFoldDB" id="A0A1M7H7X7"/>
<organism evidence="2 3">
    <name type="scientific">Ruminococcus flavefaciens</name>
    <dbReference type="NCBI Taxonomy" id="1265"/>
    <lineage>
        <taxon>Bacteria</taxon>
        <taxon>Bacillati</taxon>
        <taxon>Bacillota</taxon>
        <taxon>Clostridia</taxon>
        <taxon>Eubacteriales</taxon>
        <taxon>Oscillospiraceae</taxon>
        <taxon>Ruminococcus</taxon>
    </lineage>
</organism>
<dbReference type="Proteomes" id="UP000184394">
    <property type="component" value="Unassembled WGS sequence"/>
</dbReference>
<evidence type="ECO:0000259" key="1">
    <source>
        <dbReference type="Pfam" id="PF13421"/>
    </source>
</evidence>
<dbReference type="PANTHER" id="PTHR37826:SF2">
    <property type="entry name" value="ZINC-RIBBON DOMAIN-CONTAINING PROTEIN"/>
    <property type="match status" value="1"/>
</dbReference>
<dbReference type="OrthoDB" id="9764015at2"/>
<proteinExistence type="predicted"/>
<dbReference type="InterPro" id="IPR033880">
    <property type="entry name" value="SPFH_YdjI"/>
</dbReference>
<dbReference type="GO" id="GO:0006508">
    <property type="term" value="P:proteolysis"/>
    <property type="evidence" value="ECO:0007669"/>
    <property type="project" value="UniProtKB-KW"/>
</dbReference>
<sequence>MGLIQAALVGASQTLADTWQEFFVCESIPTDVLVVRGKKQLGKHSSNTKGNENVISDGSGIVVHEGQAMIMVDQGVVTEIATQPGIYKYETGTAPSIFSSSFGAGLKETFKEMWDRIKHGGSVAKDQRIYYFNMKELLDNKFGTQNPVPFRMAYQDLGRSFTVGVRCNGIYSYKIADPVLFYVNVCGNVTDRYMRSELDNQLKSEFLDSLQPAFASISASGIRYDELPGRQREVKTAIETEVAPIWSEKRGLKLWTVNINSATISEEDTKRIQEFEDRAWNRDPGNAAATLVEAQAQAMQNAASNPNGAAMGLFGMGMTQQMGGMNAQGLFNMAQQNQMNQAQQAPQQAAAPAGGAAQAANSWKCDCGETNTGKFCAGCGKPKPVVLTPDGWTCDCGSVNKGRFCSNCGKKKPEGAPLYKCDKCGWEPEDPKNPPKFCPECGDPFTDDDIVK</sequence>
<evidence type="ECO:0000313" key="2">
    <source>
        <dbReference type="EMBL" id="SHM24439.1"/>
    </source>
</evidence>
<dbReference type="CDD" id="cd03408">
    <property type="entry name" value="SPFH_like_u1"/>
    <property type="match status" value="1"/>
</dbReference>
<evidence type="ECO:0000313" key="3">
    <source>
        <dbReference type="Proteomes" id="UP000184394"/>
    </source>
</evidence>
<reference evidence="2 3" key="1">
    <citation type="submission" date="2016-11" db="EMBL/GenBank/DDBJ databases">
        <authorList>
            <person name="Jaros S."/>
            <person name="Januszkiewicz K."/>
            <person name="Wedrychowicz H."/>
        </authorList>
    </citation>
    <scope>NUCLEOTIDE SEQUENCE [LARGE SCALE GENOMIC DNA]</scope>
    <source>
        <strain evidence="2 3">Y1</strain>
    </source>
</reference>
<dbReference type="EMBL" id="FRCT01000002">
    <property type="protein sequence ID" value="SHM24439.1"/>
    <property type="molecule type" value="Genomic_DNA"/>
</dbReference>
<accession>A0A1M7H7X7</accession>
<dbReference type="CDD" id="cd00350">
    <property type="entry name" value="rubredoxin_like"/>
    <property type="match status" value="1"/>
</dbReference>
<dbReference type="GO" id="GO:0008233">
    <property type="term" value="F:peptidase activity"/>
    <property type="evidence" value="ECO:0007669"/>
    <property type="project" value="UniProtKB-KW"/>
</dbReference>
<feature type="domain" description="SPFH" evidence="1">
    <location>
        <begin position="52"/>
        <end position="274"/>
    </location>
</feature>
<gene>
    <name evidence="2" type="ORF">SAMN04487860_102166</name>
</gene>
<keyword evidence="2" id="KW-0645">Protease</keyword>